<accession>A0ABP3GYI5</accession>
<keyword evidence="3" id="KW-1185">Reference proteome</keyword>
<evidence type="ECO:0008006" key="4">
    <source>
        <dbReference type="Google" id="ProtNLM"/>
    </source>
</evidence>
<name>A0ABP3GYI5_9ACTN</name>
<protein>
    <recommendedName>
        <fullName evidence="4">Secreted protein</fullName>
    </recommendedName>
</protein>
<gene>
    <name evidence="2" type="ORF">GCM10010319_35140</name>
</gene>
<dbReference type="Proteomes" id="UP001500063">
    <property type="component" value="Unassembled WGS sequence"/>
</dbReference>
<reference evidence="3" key="1">
    <citation type="journal article" date="2019" name="Int. J. Syst. Evol. Microbiol.">
        <title>The Global Catalogue of Microorganisms (GCM) 10K type strain sequencing project: providing services to taxonomists for standard genome sequencing and annotation.</title>
        <authorList>
            <consortium name="The Broad Institute Genomics Platform"/>
            <consortium name="The Broad Institute Genome Sequencing Center for Infectious Disease"/>
            <person name="Wu L."/>
            <person name="Ma J."/>
        </authorList>
    </citation>
    <scope>NUCLEOTIDE SEQUENCE [LARGE SCALE GENOMIC DNA]</scope>
    <source>
        <strain evidence="3">JCM 4565</strain>
    </source>
</reference>
<feature type="region of interest" description="Disordered" evidence="1">
    <location>
        <begin position="1"/>
        <end position="68"/>
    </location>
</feature>
<feature type="compositionally biased region" description="Low complexity" evidence="1">
    <location>
        <begin position="18"/>
        <end position="27"/>
    </location>
</feature>
<comment type="caution">
    <text evidence="2">The sequence shown here is derived from an EMBL/GenBank/DDBJ whole genome shotgun (WGS) entry which is preliminary data.</text>
</comment>
<evidence type="ECO:0000256" key="1">
    <source>
        <dbReference type="SAM" id="MobiDB-lite"/>
    </source>
</evidence>
<sequence>MSTVMLMGSTGAAEAGWARPSRATTDARAADRLSRPNVVLRMARDTRQNPRVLAAPTEQDRPTPPTGM</sequence>
<proteinExistence type="predicted"/>
<organism evidence="2 3">
    <name type="scientific">Streptomyces blastmyceticus</name>
    <dbReference type="NCBI Taxonomy" id="68180"/>
    <lineage>
        <taxon>Bacteria</taxon>
        <taxon>Bacillati</taxon>
        <taxon>Actinomycetota</taxon>
        <taxon>Actinomycetes</taxon>
        <taxon>Kitasatosporales</taxon>
        <taxon>Streptomycetaceae</taxon>
        <taxon>Streptomyces</taxon>
    </lineage>
</organism>
<dbReference type="EMBL" id="BAAABW010000018">
    <property type="protein sequence ID" value="GAA0354934.1"/>
    <property type="molecule type" value="Genomic_DNA"/>
</dbReference>
<evidence type="ECO:0000313" key="3">
    <source>
        <dbReference type="Proteomes" id="UP001500063"/>
    </source>
</evidence>
<evidence type="ECO:0000313" key="2">
    <source>
        <dbReference type="EMBL" id="GAA0354934.1"/>
    </source>
</evidence>